<organism evidence="2">
    <name type="scientific">Trepomonas sp. PC1</name>
    <dbReference type="NCBI Taxonomy" id="1076344"/>
    <lineage>
        <taxon>Eukaryota</taxon>
        <taxon>Metamonada</taxon>
        <taxon>Diplomonadida</taxon>
        <taxon>Hexamitidae</taxon>
        <taxon>Hexamitinae</taxon>
        <taxon>Trepomonas</taxon>
    </lineage>
</organism>
<dbReference type="AlphaFoldDB" id="A0A146K549"/>
<feature type="compositionally biased region" description="Polar residues" evidence="1">
    <location>
        <begin position="54"/>
        <end position="63"/>
    </location>
</feature>
<reference evidence="2" key="1">
    <citation type="submission" date="2015-07" db="EMBL/GenBank/DDBJ databases">
        <title>Adaptation to a free-living lifestyle via gene acquisitions in the diplomonad Trepomonas sp. PC1.</title>
        <authorList>
            <person name="Xu F."/>
            <person name="Jerlstrom-Hultqvist J."/>
            <person name="Kolisko M."/>
            <person name="Simpson A.G.B."/>
            <person name="Roger A.J."/>
            <person name="Svard S.G."/>
            <person name="Andersson J.O."/>
        </authorList>
    </citation>
    <scope>NUCLEOTIDE SEQUENCE</scope>
    <source>
        <strain evidence="2">PC1</strain>
    </source>
</reference>
<protein>
    <submittedName>
        <fullName evidence="2">Uncharacterized protein</fullName>
    </submittedName>
</protein>
<gene>
    <name evidence="2" type="ORF">TPC1_17851</name>
</gene>
<proteinExistence type="predicted"/>
<dbReference type="EMBL" id="GDID01005850">
    <property type="protein sequence ID" value="JAP90756.1"/>
    <property type="molecule type" value="Transcribed_RNA"/>
</dbReference>
<sequence length="266" mass="30382">RVSTSPKKDNFKKQTTSIMVELMQGRKGFNITKDMIYSVGPGAYETHQKPPSRKTISSSRRVLNTTNSKQARIFIKEKPAPLCPGQYFHEQHQKAKSTGFSTVVRYQVKQQCWIAAVSEESRFRTEPAPNSYILNRKNSGRKSQINNLSRNLLLISKDEKLLEEEKIAKKEIPFGYSIDRAVRRTAKSAPMYSINSVERAFPSQKTACPPPNAYKIQKDKFGRKFINGFEKVGIAQKKVLSEQQKLQKSLQLKRYVFSGGKMVEVQ</sequence>
<accession>A0A146K549</accession>
<evidence type="ECO:0000313" key="2">
    <source>
        <dbReference type="EMBL" id="JAP90756.1"/>
    </source>
</evidence>
<dbReference type="InterPro" id="IPR010736">
    <property type="entry name" value="SHIPPO-rpt"/>
</dbReference>
<name>A0A146K549_9EUKA</name>
<feature type="region of interest" description="Disordered" evidence="1">
    <location>
        <begin position="43"/>
        <end position="63"/>
    </location>
</feature>
<feature type="non-terminal residue" evidence="2">
    <location>
        <position position="1"/>
    </location>
</feature>
<dbReference type="Pfam" id="PF07004">
    <property type="entry name" value="SHIPPO-rpt"/>
    <property type="match status" value="1"/>
</dbReference>
<evidence type="ECO:0000256" key="1">
    <source>
        <dbReference type="SAM" id="MobiDB-lite"/>
    </source>
</evidence>